<dbReference type="AlphaFoldDB" id="A0A8H3E4U7"/>
<dbReference type="GO" id="GO:0000463">
    <property type="term" value="P:maturation of LSU-rRNA from tricistronic rRNA transcript (SSU-rRNA, 5.8S rRNA, LSU-rRNA)"/>
    <property type="evidence" value="ECO:0007669"/>
    <property type="project" value="TreeGrafter"/>
</dbReference>
<name>A0A8H3E4U7_9AGAM</name>
<reference evidence="4" key="1">
    <citation type="submission" date="2021-01" db="EMBL/GenBank/DDBJ databases">
        <authorList>
            <person name="Kaushik A."/>
        </authorList>
    </citation>
    <scope>NUCLEOTIDE SEQUENCE</scope>
    <source>
        <strain evidence="4">AG5</strain>
    </source>
</reference>
<dbReference type="GO" id="GO:0000466">
    <property type="term" value="P:maturation of 5.8S rRNA from tricistronic rRNA transcript (SSU-rRNA, 5.8S rRNA, LSU-rRNA)"/>
    <property type="evidence" value="ECO:0007669"/>
    <property type="project" value="TreeGrafter"/>
</dbReference>
<feature type="domain" description="URB1 central HEAT repeat" evidence="3">
    <location>
        <begin position="633"/>
        <end position="782"/>
    </location>
</feature>
<dbReference type="Pfam" id="PF26140">
    <property type="entry name" value="HEAT_URB1"/>
    <property type="match status" value="1"/>
</dbReference>
<dbReference type="GO" id="GO:0005730">
    <property type="term" value="C:nucleolus"/>
    <property type="evidence" value="ECO:0007669"/>
    <property type="project" value="TreeGrafter"/>
</dbReference>
<evidence type="ECO:0000313" key="5">
    <source>
        <dbReference type="Proteomes" id="UP000663827"/>
    </source>
</evidence>
<dbReference type="InterPro" id="IPR039844">
    <property type="entry name" value="URB1"/>
</dbReference>
<organism evidence="4 5">
    <name type="scientific">Rhizoctonia solani</name>
    <dbReference type="NCBI Taxonomy" id="456999"/>
    <lineage>
        <taxon>Eukaryota</taxon>
        <taxon>Fungi</taxon>
        <taxon>Dikarya</taxon>
        <taxon>Basidiomycota</taxon>
        <taxon>Agaricomycotina</taxon>
        <taxon>Agaricomycetes</taxon>
        <taxon>Cantharellales</taxon>
        <taxon>Ceratobasidiaceae</taxon>
        <taxon>Rhizoctonia</taxon>
    </lineage>
</organism>
<dbReference type="PANTHER" id="PTHR13500:SF0">
    <property type="entry name" value="NUCLEOLAR PRE-RIBOSOMAL-ASSOCIATED PROTEIN 1"/>
    <property type="match status" value="1"/>
</dbReference>
<evidence type="ECO:0000259" key="3">
    <source>
        <dbReference type="Pfam" id="PF26140"/>
    </source>
</evidence>
<evidence type="ECO:0000259" key="2">
    <source>
        <dbReference type="Pfam" id="PF11707"/>
    </source>
</evidence>
<proteinExistence type="predicted"/>
<dbReference type="Proteomes" id="UP000663827">
    <property type="component" value="Unassembled WGS sequence"/>
</dbReference>
<evidence type="ECO:0000256" key="1">
    <source>
        <dbReference type="SAM" id="MobiDB-lite"/>
    </source>
</evidence>
<evidence type="ECO:0000313" key="4">
    <source>
        <dbReference type="EMBL" id="CAE7175792.1"/>
    </source>
</evidence>
<dbReference type="PANTHER" id="PTHR13500">
    <property type="entry name" value="NUCLEOLAR PRERIBOSOMAL-ASSOCIATED PROTEIN 1"/>
    <property type="match status" value="1"/>
</dbReference>
<accession>A0A8H3E4U7</accession>
<comment type="caution">
    <text evidence="4">The sequence shown here is derived from an EMBL/GenBank/DDBJ whole genome shotgun (WGS) entry which is preliminary data.</text>
</comment>
<sequence length="1036" mass="113950">MAKTKPSRTVQGKNTATFQNAEHLVEALRSRNPEALKNTLVSFRNQITVGYDERPTVGDARVILVTSWLEKSPGASELFDIWDTESKYTSLILVSIAHTLSLVSGTPAGSTHVPAILRVLFDATHARRLNAHLASGQTDVVLAALKVLGAAALIDPRATFDTISWTAKALPKLFSHRHRTPTSQPLAHPSIRTALITLILALLPLTLPLELFATLFKGIAQDEGVIIKLILETCWEKVWGDVKVPKSSKVKIFGGLGVYLQPLYDRTGPDTTDPLAPADVVHHFLLALCTKPGTGLCFRSRGWYPRPSENPFDDQGPTGKDDGVENEDETSAKGTVYNPLLLKFLRILRPAADARQHELAVRILHACPDLVGSYFSKGAAQIGLSLEPRLSTRWITSVGFVAAVVKAEIPIDSFHVDAPTHSLASTSPTSNRAYRADPPPLSAIIENIIPNVLTRAWLTKGLLTKLVPSGDSNSASASPATLVQHTTIRLITQCLLKLSKVLESFPPGWGARAVEVVDAVRKRVPEIGVIVGITQEATKALQESEDSVDNEAEARELLLAEGTLRLMWLYARVLPGTMSETRFDVGKLLQETNIEELEQGRESGVGGLRVMCQIHMLRLLGENDQFVWSAKPPGSQYTHMYRLLALHLRTPYPSLRTASSALIGRLFGTSVLFEHDPKEVAAWIESFPRNKYTTSPDAQDDVTIFLSFFDDVLSRSVKTPYKYLEQGKQLYVSSNDIERMPSPLLMAVLEQLRHKPMDPASRQMVALFVGRLVKLLVGKMEVRDARAISGYMRDVFTKQGEARLGLKVVSRLEEFLDDMELAEEKMDVDTDVGTTPAASQFVQDMKLMAQGDDAAKTQATASVVDWIRTSGEEFSSSEIMKLLRYLVSWSIDQAILRELLDELNLTALSNSLVILADDEGTLEPVSNAISFPTAFWIMLHQGFSSDFSRAVFLKALSHLPVELLTWACGLVAHRLDAATNESSQSDVRTCIGILTSLCQYAAATPEKDNVKQFLFAGIPIFKSLLMESAWVAGKLP</sequence>
<protein>
    <submittedName>
        <fullName evidence="4">Uncharacterized protein</fullName>
    </submittedName>
</protein>
<gene>
    <name evidence="4" type="ORF">RDB_LOCUS111559</name>
</gene>
<dbReference type="InterPro" id="IPR021714">
    <property type="entry name" value="URB1_N"/>
</dbReference>
<dbReference type="Pfam" id="PF11707">
    <property type="entry name" value="Npa1"/>
    <property type="match status" value="1"/>
</dbReference>
<dbReference type="InterPro" id="IPR059018">
    <property type="entry name" value="HEAT_URB1"/>
</dbReference>
<feature type="domain" description="URB1 N-terminal" evidence="2">
    <location>
        <begin position="76"/>
        <end position="396"/>
    </location>
</feature>
<feature type="region of interest" description="Disordered" evidence="1">
    <location>
        <begin position="308"/>
        <end position="331"/>
    </location>
</feature>
<dbReference type="EMBL" id="CAJNJQ010002446">
    <property type="protein sequence ID" value="CAE7175792.1"/>
    <property type="molecule type" value="Genomic_DNA"/>
</dbReference>